<feature type="coiled-coil region" evidence="1">
    <location>
        <begin position="206"/>
        <end position="268"/>
    </location>
</feature>
<reference evidence="3 4" key="1">
    <citation type="submission" date="2024-09" db="EMBL/GenBank/DDBJ databases">
        <title>A chromosome-level genome assembly of Gray's grenadier anchovy, Coilia grayii.</title>
        <authorList>
            <person name="Fu Z."/>
        </authorList>
    </citation>
    <scope>NUCLEOTIDE SEQUENCE [LARGE SCALE GENOMIC DNA]</scope>
    <source>
        <strain evidence="3">G4</strain>
        <tissue evidence="3">Muscle</tissue>
    </source>
</reference>
<feature type="coiled-coil region" evidence="1">
    <location>
        <begin position="13"/>
        <end position="169"/>
    </location>
</feature>
<dbReference type="PANTHER" id="PTHR34479:SF1">
    <property type="entry name" value="COILED-COIL DOMAIN-CONTAINING PROTEIN 30"/>
    <property type="match status" value="1"/>
</dbReference>
<dbReference type="EMBL" id="JBHFQA010000001">
    <property type="protein sequence ID" value="KAL2103734.1"/>
    <property type="molecule type" value="Genomic_DNA"/>
</dbReference>
<evidence type="ECO:0000256" key="1">
    <source>
        <dbReference type="SAM" id="Coils"/>
    </source>
</evidence>
<evidence type="ECO:0000313" key="4">
    <source>
        <dbReference type="Proteomes" id="UP001591681"/>
    </source>
</evidence>
<dbReference type="InterPro" id="IPR031476">
    <property type="entry name" value="DUF4686"/>
</dbReference>
<dbReference type="Pfam" id="PF15742">
    <property type="entry name" value="DUF4686"/>
    <property type="match status" value="1"/>
</dbReference>
<keyword evidence="4" id="KW-1185">Reference proteome</keyword>
<evidence type="ECO:0000256" key="2">
    <source>
        <dbReference type="SAM" id="MobiDB-lite"/>
    </source>
</evidence>
<proteinExistence type="predicted"/>
<comment type="caution">
    <text evidence="3">The sequence shown here is derived from an EMBL/GenBank/DDBJ whole genome shotgun (WGS) entry which is preliminary data.</text>
</comment>
<name>A0ABD1KX41_9TELE</name>
<accession>A0ABD1KX41</accession>
<organism evidence="3 4">
    <name type="scientific">Coilia grayii</name>
    <name type="common">Gray's grenadier anchovy</name>
    <dbReference type="NCBI Taxonomy" id="363190"/>
    <lineage>
        <taxon>Eukaryota</taxon>
        <taxon>Metazoa</taxon>
        <taxon>Chordata</taxon>
        <taxon>Craniata</taxon>
        <taxon>Vertebrata</taxon>
        <taxon>Euteleostomi</taxon>
        <taxon>Actinopterygii</taxon>
        <taxon>Neopterygii</taxon>
        <taxon>Teleostei</taxon>
        <taxon>Clupei</taxon>
        <taxon>Clupeiformes</taxon>
        <taxon>Clupeoidei</taxon>
        <taxon>Engraulidae</taxon>
        <taxon>Coilinae</taxon>
        <taxon>Coilia</taxon>
    </lineage>
</organism>
<evidence type="ECO:0000313" key="3">
    <source>
        <dbReference type="EMBL" id="KAL2103734.1"/>
    </source>
</evidence>
<feature type="region of interest" description="Disordered" evidence="2">
    <location>
        <begin position="343"/>
        <end position="382"/>
    </location>
</feature>
<dbReference type="InterPro" id="IPR052825">
    <property type="entry name" value="CCD-Prefoldin_beta-like"/>
</dbReference>
<gene>
    <name evidence="3" type="ORF">ACEWY4_000602</name>
</gene>
<sequence length="382" mass="43728">MSYLVTCYVALKVLELQQQLKNAFHQLRLEEARTGETSKLERESRDLADSLSALRAKHQEEQLQRKLLEQREEELHQQLRALRAKEASLSRTTSELTHRLQHAEARMHVLEAEQNGAKQEQRVTQQECRGLKEQLASSQQDCERLQEELQQAMQQLDSHIRKYNEKQCQYKSKLQKAKQVYTRATTQRDRMIQKLQNDLTLATGLSEREQEHVRKVTEENEKLLLEKRELLQRVTEAEEMGSNGLRTATSVQQRVNILEMENRQLQEKTLRLAHQVGTLERGLRSIHTTCSMEDLKKMLPSDSDVLLQTSGSSPKLGMGDPLSILDSIRRVKVGEHLDSLRSSLSVGFPQPSELSYLNVTSPEGAHSAGDQEDNTNTASEDA</sequence>
<feature type="compositionally biased region" description="Polar residues" evidence="2">
    <location>
        <begin position="352"/>
        <end position="361"/>
    </location>
</feature>
<protein>
    <submittedName>
        <fullName evidence="3">Uncharacterized protein</fullName>
    </submittedName>
</protein>
<dbReference type="PANTHER" id="PTHR34479">
    <property type="entry name" value="COILED-COIL DOMAIN-CONTAINING PROTEIN 30"/>
    <property type="match status" value="1"/>
</dbReference>
<dbReference type="Proteomes" id="UP001591681">
    <property type="component" value="Unassembled WGS sequence"/>
</dbReference>
<dbReference type="AlphaFoldDB" id="A0ABD1KX41"/>
<keyword evidence="1" id="KW-0175">Coiled coil</keyword>